<reference evidence="1 2" key="1">
    <citation type="submission" date="2015-03" db="EMBL/GenBank/DDBJ databases">
        <title>Genome assembly of Sandaracinus amylolyticus DSM 53668.</title>
        <authorList>
            <person name="Sharma G."/>
            <person name="Subramanian S."/>
        </authorList>
    </citation>
    <scope>NUCLEOTIDE SEQUENCE [LARGE SCALE GENOMIC DNA]</scope>
    <source>
        <strain evidence="1 2">DSM 53668</strain>
    </source>
</reference>
<sequence length="105" mass="11627">MTVLSTEPADVLKRRAQRFASKGEYRKAALALRERAAIVGDAASWVMAGAMLRRARRDDEAIEALRQGLWLHERAGAAGRAQAVANVLRELAPDDRLLRRYAKAS</sequence>
<dbReference type="EMBL" id="CP011125">
    <property type="protein sequence ID" value="AKF10515.1"/>
    <property type="molecule type" value="Genomic_DNA"/>
</dbReference>
<proteinExistence type="predicted"/>
<keyword evidence="2" id="KW-1185">Reference proteome</keyword>
<evidence type="ECO:0000313" key="2">
    <source>
        <dbReference type="Proteomes" id="UP000034883"/>
    </source>
</evidence>
<protein>
    <recommendedName>
        <fullName evidence="3">Tetratricopeptide repeat protein</fullName>
    </recommendedName>
</protein>
<organism evidence="1 2">
    <name type="scientific">Sandaracinus amylolyticus</name>
    <dbReference type="NCBI Taxonomy" id="927083"/>
    <lineage>
        <taxon>Bacteria</taxon>
        <taxon>Pseudomonadati</taxon>
        <taxon>Myxococcota</taxon>
        <taxon>Polyangia</taxon>
        <taxon>Polyangiales</taxon>
        <taxon>Sandaracinaceae</taxon>
        <taxon>Sandaracinus</taxon>
    </lineage>
</organism>
<dbReference type="Proteomes" id="UP000034883">
    <property type="component" value="Chromosome"/>
</dbReference>
<dbReference type="KEGG" id="samy:DB32_007664"/>
<accession>A0A0F6W957</accession>
<evidence type="ECO:0000313" key="1">
    <source>
        <dbReference type="EMBL" id="AKF10515.1"/>
    </source>
</evidence>
<dbReference type="SUPFAM" id="SSF48452">
    <property type="entry name" value="TPR-like"/>
    <property type="match status" value="1"/>
</dbReference>
<gene>
    <name evidence="1" type="ORF">DB32_007664</name>
</gene>
<name>A0A0F6W957_9BACT</name>
<dbReference type="InterPro" id="IPR011990">
    <property type="entry name" value="TPR-like_helical_dom_sf"/>
</dbReference>
<dbReference type="AlphaFoldDB" id="A0A0F6W957"/>
<evidence type="ECO:0008006" key="3">
    <source>
        <dbReference type="Google" id="ProtNLM"/>
    </source>
</evidence>
<dbReference type="RefSeq" id="WP_053237477.1">
    <property type="nucleotide sequence ID" value="NZ_CP011125.1"/>
</dbReference>